<dbReference type="PANTHER" id="PTHR45266:SF3">
    <property type="entry name" value="OXALOACETATE DECARBOXYLASE ALPHA CHAIN"/>
    <property type="match status" value="1"/>
</dbReference>
<comment type="caution">
    <text evidence="3">The sequence shown here is derived from an EMBL/GenBank/DDBJ whole genome shotgun (WGS) entry which is preliminary data.</text>
</comment>
<dbReference type="InterPro" id="IPR050709">
    <property type="entry name" value="Biotin_Carboxyl_Carrier/Decarb"/>
</dbReference>
<organism evidence="3 4">
    <name type="scientific">Propionigenium maris DSM 9537</name>
    <dbReference type="NCBI Taxonomy" id="1123000"/>
    <lineage>
        <taxon>Bacteria</taxon>
        <taxon>Fusobacteriati</taxon>
        <taxon>Fusobacteriota</taxon>
        <taxon>Fusobacteriia</taxon>
        <taxon>Fusobacteriales</taxon>
        <taxon>Fusobacteriaceae</taxon>
        <taxon>Propionigenium</taxon>
    </lineage>
</organism>
<dbReference type="InterPro" id="IPR001882">
    <property type="entry name" value="Biotin_BS"/>
</dbReference>
<dbReference type="Pfam" id="PF00364">
    <property type="entry name" value="Biotin_lipoyl"/>
    <property type="match status" value="1"/>
</dbReference>
<feature type="domain" description="Lipoyl-binding" evidence="2">
    <location>
        <begin position="51"/>
        <end position="129"/>
    </location>
</feature>
<dbReference type="PROSITE" id="PS00188">
    <property type="entry name" value="BIOTIN"/>
    <property type="match status" value="1"/>
</dbReference>
<name>A0A9W6GN38_9FUSO</name>
<dbReference type="FunFam" id="2.40.50.100:FF:000003">
    <property type="entry name" value="Acetyl-CoA carboxylase biotin carboxyl carrier protein"/>
    <property type="match status" value="1"/>
</dbReference>
<evidence type="ECO:0000259" key="2">
    <source>
        <dbReference type="PROSITE" id="PS50968"/>
    </source>
</evidence>
<sequence>MKNFRVVVNGTEYEVGIEEIVGDQVSTPVVKEPIKAAPPKPAPVKAAPPKATAAPMIEGEGSVAAPMPGTVINVHKTKGDKVSKGEVLLVLEAMKMENEIMAPCDGTVADINVSSGASVNAGDLLVVIS</sequence>
<dbReference type="CDD" id="cd06850">
    <property type="entry name" value="biotinyl_domain"/>
    <property type="match status" value="1"/>
</dbReference>
<gene>
    <name evidence="3" type="ORF">PM10SUCC1_36170</name>
</gene>
<dbReference type="PROSITE" id="PS50968">
    <property type="entry name" value="BIOTINYL_LIPOYL"/>
    <property type="match status" value="1"/>
</dbReference>
<dbReference type="RefSeq" id="WP_281837778.1">
    <property type="nucleotide sequence ID" value="NZ_BSDY01000034.1"/>
</dbReference>
<evidence type="ECO:0000256" key="1">
    <source>
        <dbReference type="ARBA" id="ARBA00023267"/>
    </source>
</evidence>
<dbReference type="Gene3D" id="2.40.50.100">
    <property type="match status" value="1"/>
</dbReference>
<protein>
    <submittedName>
        <fullName evidence="3">Acetyl-CoA carboxylase biotin carboxyl carrier protein subunit</fullName>
    </submittedName>
</protein>
<dbReference type="PANTHER" id="PTHR45266">
    <property type="entry name" value="OXALOACETATE DECARBOXYLASE ALPHA CHAIN"/>
    <property type="match status" value="1"/>
</dbReference>
<dbReference type="Proteomes" id="UP001144471">
    <property type="component" value="Unassembled WGS sequence"/>
</dbReference>
<keyword evidence="4" id="KW-1185">Reference proteome</keyword>
<dbReference type="AlphaFoldDB" id="A0A9W6GN38"/>
<reference evidence="3" key="1">
    <citation type="submission" date="2022-12" db="EMBL/GenBank/DDBJ databases">
        <title>Reference genome sequencing for broad-spectrum identification of bacterial and archaeal isolates by mass spectrometry.</title>
        <authorList>
            <person name="Sekiguchi Y."/>
            <person name="Tourlousse D.M."/>
        </authorList>
    </citation>
    <scope>NUCLEOTIDE SEQUENCE</scope>
    <source>
        <strain evidence="3">10succ1</strain>
    </source>
</reference>
<dbReference type="InterPro" id="IPR000089">
    <property type="entry name" value="Biotin_lipoyl"/>
</dbReference>
<evidence type="ECO:0000313" key="4">
    <source>
        <dbReference type="Proteomes" id="UP001144471"/>
    </source>
</evidence>
<evidence type="ECO:0000313" key="3">
    <source>
        <dbReference type="EMBL" id="GLI58103.1"/>
    </source>
</evidence>
<accession>A0A9W6GN38</accession>
<proteinExistence type="predicted"/>
<keyword evidence="1" id="KW-0092">Biotin</keyword>
<dbReference type="EMBL" id="BSDY01000034">
    <property type="protein sequence ID" value="GLI58103.1"/>
    <property type="molecule type" value="Genomic_DNA"/>
</dbReference>
<dbReference type="InterPro" id="IPR011053">
    <property type="entry name" value="Single_hybrid_motif"/>
</dbReference>
<dbReference type="SUPFAM" id="SSF51230">
    <property type="entry name" value="Single hybrid motif"/>
    <property type="match status" value="1"/>
</dbReference>